<protein>
    <submittedName>
        <fullName evidence="1">Uncharacterized protein</fullName>
    </submittedName>
</protein>
<name>A0A1Y2F502_9BASI</name>
<keyword evidence="2" id="KW-1185">Reference proteome</keyword>
<dbReference type="InParanoid" id="A0A1Y2F502"/>
<dbReference type="EMBL" id="MCGR01000030">
    <property type="protein sequence ID" value="ORY78015.1"/>
    <property type="molecule type" value="Genomic_DNA"/>
</dbReference>
<dbReference type="Proteomes" id="UP000193467">
    <property type="component" value="Unassembled WGS sequence"/>
</dbReference>
<reference evidence="1 2" key="1">
    <citation type="submission" date="2016-07" db="EMBL/GenBank/DDBJ databases">
        <title>Pervasive Adenine N6-methylation of Active Genes in Fungi.</title>
        <authorList>
            <consortium name="DOE Joint Genome Institute"/>
            <person name="Mondo S.J."/>
            <person name="Dannebaum R.O."/>
            <person name="Kuo R.C."/>
            <person name="Labutti K."/>
            <person name="Haridas S."/>
            <person name="Kuo A."/>
            <person name="Salamov A."/>
            <person name="Ahrendt S.R."/>
            <person name="Lipzen A."/>
            <person name="Sullivan W."/>
            <person name="Andreopoulos W.B."/>
            <person name="Clum A."/>
            <person name="Lindquist E."/>
            <person name="Daum C."/>
            <person name="Ramamoorthy G.K."/>
            <person name="Gryganskyi A."/>
            <person name="Culley D."/>
            <person name="Magnuson J.K."/>
            <person name="James T.Y."/>
            <person name="O'Malley M.A."/>
            <person name="Stajich J.E."/>
            <person name="Spatafora J.W."/>
            <person name="Visel A."/>
            <person name="Grigoriev I.V."/>
        </authorList>
    </citation>
    <scope>NUCLEOTIDE SEQUENCE [LARGE SCALE GENOMIC DNA]</scope>
    <source>
        <strain evidence="1 2">62-1032</strain>
    </source>
</reference>
<accession>A0A1Y2F502</accession>
<comment type="caution">
    <text evidence="1">The sequence shown here is derived from an EMBL/GenBank/DDBJ whole genome shotgun (WGS) entry which is preliminary data.</text>
</comment>
<evidence type="ECO:0000313" key="2">
    <source>
        <dbReference type="Proteomes" id="UP000193467"/>
    </source>
</evidence>
<dbReference type="AlphaFoldDB" id="A0A1Y2F502"/>
<sequence length="157" mass="18348">MLEDPITLETVLTPRSLQNLFSSLESAPLSPWYAELEAIHRLLPDATWERLCAEYHERSKQLEAGCWHNPWEALQQARLTRAGWHNMIRFHNIRSHYLNRRQRERPHMTPEESDAEALATLPLLLSKFTEEERAFYSDIGLELSSPLVAARRRDKSS</sequence>
<evidence type="ECO:0000313" key="1">
    <source>
        <dbReference type="EMBL" id="ORY78015.1"/>
    </source>
</evidence>
<gene>
    <name evidence="1" type="ORF">BCR35DRAFT_305173</name>
</gene>
<proteinExistence type="predicted"/>
<organism evidence="1 2">
    <name type="scientific">Leucosporidium creatinivorum</name>
    <dbReference type="NCBI Taxonomy" id="106004"/>
    <lineage>
        <taxon>Eukaryota</taxon>
        <taxon>Fungi</taxon>
        <taxon>Dikarya</taxon>
        <taxon>Basidiomycota</taxon>
        <taxon>Pucciniomycotina</taxon>
        <taxon>Microbotryomycetes</taxon>
        <taxon>Leucosporidiales</taxon>
        <taxon>Leucosporidium</taxon>
    </lineage>
</organism>